<protein>
    <recommendedName>
        <fullName evidence="4">Dynein light chain Tctex-type 1</fullName>
    </recommendedName>
</protein>
<keyword evidence="3" id="KW-1185">Reference proteome</keyword>
<sequence>MTGRAEDVNVQGKFNVEETQGIIFEAIESCLGNEAYNPSKVKQWTNDVVQKCISQLTKTSKNFKYVVTCTLMQKTGAGIYSLTKCYWDDTTDGTCSVHWDNQTIYCIVTVFGVAL</sequence>
<evidence type="ECO:0008006" key="4">
    <source>
        <dbReference type="Google" id="ProtNLM"/>
    </source>
</evidence>
<dbReference type="AlphaFoldDB" id="A0A7R8X6L7"/>
<dbReference type="GO" id="GO:0007018">
    <property type="term" value="P:microtubule-based movement"/>
    <property type="evidence" value="ECO:0007669"/>
    <property type="project" value="TreeGrafter"/>
</dbReference>
<dbReference type="Proteomes" id="UP000677054">
    <property type="component" value="Unassembled WGS sequence"/>
</dbReference>
<dbReference type="PANTHER" id="PTHR21255:SF4">
    <property type="entry name" value="DYNEIN LIGHT CHAIN TCTEX-TYPE"/>
    <property type="match status" value="1"/>
</dbReference>
<dbReference type="GO" id="GO:0005868">
    <property type="term" value="C:cytoplasmic dynein complex"/>
    <property type="evidence" value="ECO:0007669"/>
    <property type="project" value="TreeGrafter"/>
</dbReference>
<dbReference type="InterPro" id="IPR038586">
    <property type="entry name" value="Tctex-1-like_sf"/>
</dbReference>
<dbReference type="CDD" id="cd21455">
    <property type="entry name" value="DLC-like_DYNLT1_DYNLT3"/>
    <property type="match status" value="1"/>
</dbReference>
<dbReference type="GO" id="GO:0005737">
    <property type="term" value="C:cytoplasm"/>
    <property type="evidence" value="ECO:0007669"/>
    <property type="project" value="TreeGrafter"/>
</dbReference>
<name>A0A7R8X6L7_9CRUS</name>
<dbReference type="Gene3D" id="3.30.1140.40">
    <property type="entry name" value="Tctex-1"/>
    <property type="match status" value="1"/>
</dbReference>
<organism evidence="2">
    <name type="scientific">Darwinula stevensoni</name>
    <dbReference type="NCBI Taxonomy" id="69355"/>
    <lineage>
        <taxon>Eukaryota</taxon>
        <taxon>Metazoa</taxon>
        <taxon>Ecdysozoa</taxon>
        <taxon>Arthropoda</taxon>
        <taxon>Crustacea</taxon>
        <taxon>Oligostraca</taxon>
        <taxon>Ostracoda</taxon>
        <taxon>Podocopa</taxon>
        <taxon>Podocopida</taxon>
        <taxon>Darwinulocopina</taxon>
        <taxon>Darwinuloidea</taxon>
        <taxon>Darwinulidae</taxon>
        <taxon>Darwinula</taxon>
    </lineage>
</organism>
<dbReference type="Pfam" id="PF03645">
    <property type="entry name" value="Tctex-1"/>
    <property type="match status" value="1"/>
</dbReference>
<dbReference type="InterPro" id="IPR005334">
    <property type="entry name" value="Tctex-1-like"/>
</dbReference>
<dbReference type="GO" id="GO:0045505">
    <property type="term" value="F:dynein intermediate chain binding"/>
    <property type="evidence" value="ECO:0007669"/>
    <property type="project" value="TreeGrafter"/>
</dbReference>
<accession>A0A7R8X6L7</accession>
<gene>
    <name evidence="2" type="ORF">DSTB1V02_LOCUS1945</name>
</gene>
<dbReference type="EMBL" id="CAJPEV010000199">
    <property type="protein sequence ID" value="CAG0882240.1"/>
    <property type="molecule type" value="Genomic_DNA"/>
</dbReference>
<dbReference type="EMBL" id="LR899716">
    <property type="protein sequence ID" value="CAD7241970.1"/>
    <property type="molecule type" value="Genomic_DNA"/>
</dbReference>
<dbReference type="PANTHER" id="PTHR21255">
    <property type="entry name" value="T-COMPLEX-ASSOCIATED-TESTIS-EXPRESSED 1/ DYNEIN LIGHT CHAIN"/>
    <property type="match status" value="1"/>
</dbReference>
<proteinExistence type="inferred from homology"/>
<dbReference type="OrthoDB" id="10059120at2759"/>
<evidence type="ECO:0000256" key="1">
    <source>
        <dbReference type="ARBA" id="ARBA00005361"/>
    </source>
</evidence>
<evidence type="ECO:0000313" key="3">
    <source>
        <dbReference type="Proteomes" id="UP000677054"/>
    </source>
</evidence>
<comment type="similarity">
    <text evidence="1">Belongs to the dynein light chain Tctex-type family.</text>
</comment>
<evidence type="ECO:0000313" key="2">
    <source>
        <dbReference type="EMBL" id="CAD7241970.1"/>
    </source>
</evidence>
<reference evidence="2" key="1">
    <citation type="submission" date="2020-11" db="EMBL/GenBank/DDBJ databases">
        <authorList>
            <person name="Tran Van P."/>
        </authorList>
    </citation>
    <scope>NUCLEOTIDE SEQUENCE</scope>
</reference>